<keyword evidence="1" id="KW-0472">Membrane</keyword>
<organism evidence="3 4">
    <name type="scientific">Hansschlegelia plantiphila</name>
    <dbReference type="NCBI Taxonomy" id="374655"/>
    <lineage>
        <taxon>Bacteria</taxon>
        <taxon>Pseudomonadati</taxon>
        <taxon>Pseudomonadota</taxon>
        <taxon>Alphaproteobacteria</taxon>
        <taxon>Hyphomicrobiales</taxon>
        <taxon>Methylopilaceae</taxon>
        <taxon>Hansschlegelia</taxon>
    </lineage>
</organism>
<dbReference type="PANTHER" id="PTHR33741:SF5">
    <property type="entry name" value="TRANSMEMBRANE PROTEIN DDB_G0269096-RELATED"/>
    <property type="match status" value="1"/>
</dbReference>
<gene>
    <name evidence="3" type="ORF">GCM10008179_35040</name>
</gene>
<dbReference type="PANTHER" id="PTHR33741">
    <property type="entry name" value="TRANSMEMBRANE PROTEIN DDB_G0269096-RELATED"/>
    <property type="match status" value="1"/>
</dbReference>
<keyword evidence="1" id="KW-1133">Transmembrane helix</keyword>
<proteinExistence type="predicted"/>
<dbReference type="Pfam" id="PF04982">
    <property type="entry name" value="TM_HPP"/>
    <property type="match status" value="1"/>
</dbReference>
<evidence type="ECO:0000259" key="2">
    <source>
        <dbReference type="Pfam" id="PF04982"/>
    </source>
</evidence>
<evidence type="ECO:0000313" key="3">
    <source>
        <dbReference type="EMBL" id="GLK69866.1"/>
    </source>
</evidence>
<dbReference type="Proteomes" id="UP001143372">
    <property type="component" value="Unassembled WGS sequence"/>
</dbReference>
<dbReference type="RefSeq" id="WP_271170077.1">
    <property type="nucleotide sequence ID" value="NZ_BSFI01000023.1"/>
</dbReference>
<feature type="domain" description="HPP transmembrane region" evidence="2">
    <location>
        <begin position="4"/>
        <end position="152"/>
    </location>
</feature>
<dbReference type="AlphaFoldDB" id="A0A9W6MXB6"/>
<feature type="transmembrane region" description="Helical" evidence="1">
    <location>
        <begin position="112"/>
        <end position="142"/>
    </location>
</feature>
<accession>A0A9W6MXB6</accession>
<protein>
    <submittedName>
        <fullName evidence="3">Membrane protein</fullName>
    </submittedName>
</protein>
<evidence type="ECO:0000256" key="1">
    <source>
        <dbReference type="SAM" id="Phobius"/>
    </source>
</evidence>
<dbReference type="EMBL" id="BSFI01000023">
    <property type="protein sequence ID" value="GLK69866.1"/>
    <property type="molecule type" value="Genomic_DNA"/>
</dbReference>
<reference evidence="3" key="2">
    <citation type="submission" date="2023-01" db="EMBL/GenBank/DDBJ databases">
        <authorList>
            <person name="Sun Q."/>
            <person name="Evtushenko L."/>
        </authorList>
    </citation>
    <scope>NUCLEOTIDE SEQUENCE</scope>
    <source>
        <strain evidence="3">VKM B-2347</strain>
    </source>
</reference>
<dbReference type="InterPro" id="IPR058581">
    <property type="entry name" value="TM_HPP"/>
</dbReference>
<comment type="caution">
    <text evidence="3">The sequence shown here is derived from an EMBL/GenBank/DDBJ whole genome shotgun (WGS) entry which is preliminary data.</text>
</comment>
<feature type="transmembrane region" description="Helical" evidence="1">
    <location>
        <begin position="70"/>
        <end position="100"/>
    </location>
</feature>
<dbReference type="InterPro" id="IPR007065">
    <property type="entry name" value="HPP"/>
</dbReference>
<name>A0A9W6MXB6_9HYPH</name>
<feature type="transmembrane region" description="Helical" evidence="1">
    <location>
        <begin position="32"/>
        <end position="50"/>
    </location>
</feature>
<sequence length="155" mass="15191">MASRTAVRTAAIAGLGGFAVIFGLAELSRISGALFIIAPFGASCVLVFGAPASPLAQPRNVIGGHLVSTAIGLATFAVLGATPLALGIGVGLAIAAMLLTRTTHPPAGADPIVVALAGASWPFLLTPVLAGSVAIVLASVAYHQAVTGVVYPARG</sequence>
<evidence type="ECO:0000313" key="4">
    <source>
        <dbReference type="Proteomes" id="UP001143372"/>
    </source>
</evidence>
<keyword evidence="4" id="KW-1185">Reference proteome</keyword>
<reference evidence="3" key="1">
    <citation type="journal article" date="2014" name="Int. J. Syst. Evol. Microbiol.">
        <title>Complete genome sequence of Corynebacterium casei LMG S-19264T (=DSM 44701T), isolated from a smear-ripened cheese.</title>
        <authorList>
            <consortium name="US DOE Joint Genome Institute (JGI-PGF)"/>
            <person name="Walter F."/>
            <person name="Albersmeier A."/>
            <person name="Kalinowski J."/>
            <person name="Ruckert C."/>
        </authorList>
    </citation>
    <scope>NUCLEOTIDE SEQUENCE</scope>
    <source>
        <strain evidence="3">VKM B-2347</strain>
    </source>
</reference>
<feature type="transmembrane region" description="Helical" evidence="1">
    <location>
        <begin position="6"/>
        <end position="25"/>
    </location>
</feature>
<keyword evidence="1" id="KW-0812">Transmembrane</keyword>